<dbReference type="PANTHER" id="PTHR30411">
    <property type="entry name" value="CYTOPLASMIC PROTEIN"/>
    <property type="match status" value="1"/>
</dbReference>
<dbReference type="Gene3D" id="3.90.960.10">
    <property type="entry name" value="YbaK/aminoacyl-tRNA synthetase-associated domain"/>
    <property type="match status" value="1"/>
</dbReference>
<proteinExistence type="predicted"/>
<dbReference type="Proteomes" id="UP001264519">
    <property type="component" value="Unassembled WGS sequence"/>
</dbReference>
<feature type="domain" description="YbaK/aminoacyl-tRNA synthetase-associated" evidence="1">
    <location>
        <begin position="25"/>
        <end position="140"/>
    </location>
</feature>
<dbReference type="PANTHER" id="PTHR30411:SF1">
    <property type="entry name" value="CYTOPLASMIC PROTEIN"/>
    <property type="match status" value="1"/>
</dbReference>
<evidence type="ECO:0000313" key="3">
    <source>
        <dbReference type="Proteomes" id="UP001264519"/>
    </source>
</evidence>
<keyword evidence="3" id="KW-1185">Reference proteome</keyword>
<organism evidence="2 3">
    <name type="scientific">Halomonas koreensis</name>
    <dbReference type="NCBI Taxonomy" id="245385"/>
    <lineage>
        <taxon>Bacteria</taxon>
        <taxon>Pseudomonadati</taxon>
        <taxon>Pseudomonadota</taxon>
        <taxon>Gammaproteobacteria</taxon>
        <taxon>Oceanospirillales</taxon>
        <taxon>Halomonadaceae</taxon>
        <taxon>Halomonas</taxon>
    </lineage>
</organism>
<protein>
    <submittedName>
        <fullName evidence="2">YbaK/EbsC family protein</fullName>
    </submittedName>
</protein>
<sequence length="157" mass="16561">MSLDSVRAFFAERAPDIEILELDTSTATVALAAEAHGVAPGQIAKTLAFRVGEREVLVVASGEARFDNRKLRDAFAAKARMLDAERVQALTGHPVGGVCPFGLATPLPVYCDVSLRAFDTVLPAAGARHSAVRLAPERLAALVEADWVDVCQAPAPA</sequence>
<evidence type="ECO:0000313" key="2">
    <source>
        <dbReference type="EMBL" id="MDR5865348.1"/>
    </source>
</evidence>
<dbReference type="Pfam" id="PF04073">
    <property type="entry name" value="tRNA_edit"/>
    <property type="match status" value="1"/>
</dbReference>
<reference evidence="2 3" key="1">
    <citation type="submission" date="2023-04" db="EMBL/GenBank/DDBJ databases">
        <title>A long-awaited taxogenomic arrangement of the family Halomonadaceae.</title>
        <authorList>
            <person name="De La Haba R."/>
            <person name="Chuvochina M."/>
            <person name="Wittouck S."/>
            <person name="Arahal D.R."/>
            <person name="Sanchez-Porro C."/>
            <person name="Hugenholtz P."/>
            <person name="Ventosa A."/>
        </authorList>
    </citation>
    <scope>NUCLEOTIDE SEQUENCE [LARGE SCALE GENOMIC DNA]</scope>
    <source>
        <strain evidence="2 3">DSM 23530</strain>
    </source>
</reference>
<dbReference type="CDD" id="cd04333">
    <property type="entry name" value="ProX_deacylase"/>
    <property type="match status" value="1"/>
</dbReference>
<evidence type="ECO:0000259" key="1">
    <source>
        <dbReference type="Pfam" id="PF04073"/>
    </source>
</evidence>
<accession>A0ABU1FXD9</accession>
<gene>
    <name evidence="2" type="ORF">QC818_00915</name>
</gene>
<comment type="caution">
    <text evidence="2">The sequence shown here is derived from an EMBL/GenBank/DDBJ whole genome shotgun (WGS) entry which is preliminary data.</text>
</comment>
<dbReference type="InterPro" id="IPR036754">
    <property type="entry name" value="YbaK/aa-tRNA-synt-asso_dom_sf"/>
</dbReference>
<dbReference type="RefSeq" id="WP_309650945.1">
    <property type="nucleotide sequence ID" value="NZ_JARWAK010000001.1"/>
</dbReference>
<dbReference type="InterPro" id="IPR007214">
    <property type="entry name" value="YbaK/aa-tRNA-synth-assoc-dom"/>
</dbReference>
<dbReference type="EMBL" id="JARWAK010000001">
    <property type="protein sequence ID" value="MDR5865348.1"/>
    <property type="molecule type" value="Genomic_DNA"/>
</dbReference>
<dbReference type="SUPFAM" id="SSF55826">
    <property type="entry name" value="YbaK/ProRS associated domain"/>
    <property type="match status" value="1"/>
</dbReference>
<name>A0ABU1FXD9_9GAMM</name>